<dbReference type="InterPro" id="IPR036378">
    <property type="entry name" value="FAS1_dom_sf"/>
</dbReference>
<dbReference type="GO" id="GO:0050839">
    <property type="term" value="F:cell adhesion molecule binding"/>
    <property type="evidence" value="ECO:0007669"/>
    <property type="project" value="TreeGrafter"/>
</dbReference>
<dbReference type="SUPFAM" id="SSF82153">
    <property type="entry name" value="FAS1 domain"/>
    <property type="match status" value="2"/>
</dbReference>
<evidence type="ECO:0000256" key="1">
    <source>
        <dbReference type="SAM" id="SignalP"/>
    </source>
</evidence>
<feature type="domain" description="FAS1" evidence="2">
    <location>
        <begin position="172"/>
        <end position="302"/>
    </location>
</feature>
<dbReference type="AlphaFoldDB" id="A0AAN8JEY9"/>
<dbReference type="InterPro" id="IPR000782">
    <property type="entry name" value="FAS1_domain"/>
</dbReference>
<dbReference type="GO" id="GO:0030198">
    <property type="term" value="P:extracellular matrix organization"/>
    <property type="evidence" value="ECO:0007669"/>
    <property type="project" value="TreeGrafter"/>
</dbReference>
<dbReference type="FunFam" id="2.30.180.10:FF:000032">
    <property type="entry name" value="Fasciclin domain-containing protein, putative"/>
    <property type="match status" value="2"/>
</dbReference>
<reference evidence="3 4" key="1">
    <citation type="submission" date="2024-01" db="EMBL/GenBank/DDBJ databases">
        <title>The genome of the rayed Mediterranean limpet Patella caerulea (Linnaeus, 1758).</title>
        <authorList>
            <person name="Anh-Thu Weber A."/>
            <person name="Halstead-Nussloch G."/>
        </authorList>
    </citation>
    <scope>NUCLEOTIDE SEQUENCE [LARGE SCALE GENOMIC DNA]</scope>
    <source>
        <strain evidence="3">AATW-2023a</strain>
        <tissue evidence="3">Whole specimen</tissue>
    </source>
</reference>
<protein>
    <recommendedName>
        <fullName evidence="2">FAS1 domain-containing protein</fullName>
    </recommendedName>
</protein>
<evidence type="ECO:0000313" key="4">
    <source>
        <dbReference type="Proteomes" id="UP001347796"/>
    </source>
</evidence>
<evidence type="ECO:0000259" key="2">
    <source>
        <dbReference type="PROSITE" id="PS50213"/>
    </source>
</evidence>
<feature type="signal peptide" evidence="1">
    <location>
        <begin position="1"/>
        <end position="17"/>
    </location>
</feature>
<dbReference type="GO" id="GO:0005615">
    <property type="term" value="C:extracellular space"/>
    <property type="evidence" value="ECO:0007669"/>
    <property type="project" value="TreeGrafter"/>
</dbReference>
<proteinExistence type="predicted"/>
<keyword evidence="1" id="KW-0732">Signal</keyword>
<dbReference type="Proteomes" id="UP001347796">
    <property type="component" value="Unassembled WGS sequence"/>
</dbReference>
<dbReference type="PANTHER" id="PTHR10900:SF77">
    <property type="entry name" value="FI19380P1"/>
    <property type="match status" value="1"/>
</dbReference>
<name>A0AAN8JEY9_PATCE</name>
<comment type="caution">
    <text evidence="3">The sequence shown here is derived from an EMBL/GenBank/DDBJ whole genome shotgun (WGS) entry which is preliminary data.</text>
</comment>
<feature type="chain" id="PRO_5042887154" description="FAS1 domain-containing protein" evidence="1">
    <location>
        <begin position="18"/>
        <end position="324"/>
    </location>
</feature>
<dbReference type="Pfam" id="PF02469">
    <property type="entry name" value="Fasciclin"/>
    <property type="match status" value="2"/>
</dbReference>
<dbReference type="SMART" id="SM00554">
    <property type="entry name" value="FAS1"/>
    <property type="match status" value="2"/>
</dbReference>
<sequence length="324" mass="33893">MKAQVIACLAIVACCNASPEALWKFMLDPSYLQAPTEKIPALAESLGLSTLVTFVQRAGLAEALSGAGPFTVFGPNNAAFAKLPPALVQELLKNNTLLAEVLRYHVLGGAVYSSSLSNELLAATLLPNEKIRINLYDNNQIATASGRLIVAVDQNATNGVIHTLDSVMLPPVGTVTGLVQAMAAFSTLLKAVSVAGLADTLNGAGPFTVFAPTNDAFNKLPAGTLQKLLNDPKALANVLLYHVVSGTVYSAGLTDGESVPTLNKQDVKISISQGGVKVNDANVIMPDVSVTNGAVHVIDTVLIPPSATENKMYFIQTLKSSTRL</sequence>
<accession>A0AAN8JEY9</accession>
<dbReference type="EMBL" id="JAZGQO010000010">
    <property type="protein sequence ID" value="KAK6176866.1"/>
    <property type="molecule type" value="Genomic_DNA"/>
</dbReference>
<organism evidence="3 4">
    <name type="scientific">Patella caerulea</name>
    <name type="common">Rayed Mediterranean limpet</name>
    <dbReference type="NCBI Taxonomy" id="87958"/>
    <lineage>
        <taxon>Eukaryota</taxon>
        <taxon>Metazoa</taxon>
        <taxon>Spiralia</taxon>
        <taxon>Lophotrochozoa</taxon>
        <taxon>Mollusca</taxon>
        <taxon>Gastropoda</taxon>
        <taxon>Patellogastropoda</taxon>
        <taxon>Patelloidea</taxon>
        <taxon>Patellidae</taxon>
        <taxon>Patella</taxon>
    </lineage>
</organism>
<dbReference type="PROSITE" id="PS50213">
    <property type="entry name" value="FAS1"/>
    <property type="match status" value="2"/>
</dbReference>
<keyword evidence="4" id="KW-1185">Reference proteome</keyword>
<evidence type="ECO:0000313" key="3">
    <source>
        <dbReference type="EMBL" id="KAK6176866.1"/>
    </source>
</evidence>
<dbReference type="GO" id="GO:0031012">
    <property type="term" value="C:extracellular matrix"/>
    <property type="evidence" value="ECO:0007669"/>
    <property type="project" value="TreeGrafter"/>
</dbReference>
<feature type="domain" description="FAS1" evidence="2">
    <location>
        <begin position="35"/>
        <end position="168"/>
    </location>
</feature>
<dbReference type="GO" id="GO:0007155">
    <property type="term" value="P:cell adhesion"/>
    <property type="evidence" value="ECO:0007669"/>
    <property type="project" value="TreeGrafter"/>
</dbReference>
<gene>
    <name evidence="3" type="ORF">SNE40_015083</name>
</gene>
<dbReference type="InterPro" id="IPR050904">
    <property type="entry name" value="Adhesion/Biosynth-related"/>
</dbReference>
<dbReference type="Gene3D" id="2.30.180.10">
    <property type="entry name" value="FAS1 domain"/>
    <property type="match status" value="2"/>
</dbReference>
<dbReference type="PANTHER" id="PTHR10900">
    <property type="entry name" value="PERIOSTIN-RELATED"/>
    <property type="match status" value="1"/>
</dbReference>